<reference evidence="1 3" key="1">
    <citation type="journal article" date="2011" name="Nature">
        <title>The Medicago genome provides insight into the evolution of rhizobial symbioses.</title>
        <authorList>
            <person name="Young N.D."/>
            <person name="Debelle F."/>
            <person name="Oldroyd G.E."/>
            <person name="Geurts R."/>
            <person name="Cannon S.B."/>
            <person name="Udvardi M.K."/>
            <person name="Benedito V.A."/>
            <person name="Mayer K.F."/>
            <person name="Gouzy J."/>
            <person name="Schoof H."/>
            <person name="Van de Peer Y."/>
            <person name="Proost S."/>
            <person name="Cook D.R."/>
            <person name="Meyers B.C."/>
            <person name="Spannagl M."/>
            <person name="Cheung F."/>
            <person name="De Mita S."/>
            <person name="Krishnakumar V."/>
            <person name="Gundlach H."/>
            <person name="Zhou S."/>
            <person name="Mudge J."/>
            <person name="Bharti A.K."/>
            <person name="Murray J.D."/>
            <person name="Naoumkina M.A."/>
            <person name="Rosen B."/>
            <person name="Silverstein K.A."/>
            <person name="Tang H."/>
            <person name="Rombauts S."/>
            <person name="Zhao P.X."/>
            <person name="Zhou P."/>
            <person name="Barbe V."/>
            <person name="Bardou P."/>
            <person name="Bechner M."/>
            <person name="Bellec A."/>
            <person name="Berger A."/>
            <person name="Berges H."/>
            <person name="Bidwell S."/>
            <person name="Bisseling T."/>
            <person name="Choisne N."/>
            <person name="Couloux A."/>
            <person name="Denny R."/>
            <person name="Deshpande S."/>
            <person name="Dai X."/>
            <person name="Doyle J.J."/>
            <person name="Dudez A.M."/>
            <person name="Farmer A.D."/>
            <person name="Fouteau S."/>
            <person name="Franken C."/>
            <person name="Gibelin C."/>
            <person name="Gish J."/>
            <person name="Goldstein S."/>
            <person name="Gonzalez A.J."/>
            <person name="Green P.J."/>
            <person name="Hallab A."/>
            <person name="Hartog M."/>
            <person name="Hua A."/>
            <person name="Humphray S.J."/>
            <person name="Jeong D.H."/>
            <person name="Jing Y."/>
            <person name="Jocker A."/>
            <person name="Kenton S.M."/>
            <person name="Kim D.J."/>
            <person name="Klee K."/>
            <person name="Lai H."/>
            <person name="Lang C."/>
            <person name="Lin S."/>
            <person name="Macmil S.L."/>
            <person name="Magdelenat G."/>
            <person name="Matthews L."/>
            <person name="McCorrison J."/>
            <person name="Monaghan E.L."/>
            <person name="Mun J.H."/>
            <person name="Najar F.Z."/>
            <person name="Nicholson C."/>
            <person name="Noirot C."/>
            <person name="O'Bleness M."/>
            <person name="Paule C.R."/>
            <person name="Poulain J."/>
            <person name="Prion F."/>
            <person name="Qin B."/>
            <person name="Qu C."/>
            <person name="Retzel E.F."/>
            <person name="Riddle C."/>
            <person name="Sallet E."/>
            <person name="Samain S."/>
            <person name="Samson N."/>
            <person name="Sanders I."/>
            <person name="Saurat O."/>
            <person name="Scarpelli C."/>
            <person name="Schiex T."/>
            <person name="Segurens B."/>
            <person name="Severin A.J."/>
            <person name="Sherrier D.J."/>
            <person name="Shi R."/>
            <person name="Sims S."/>
            <person name="Singer S.R."/>
            <person name="Sinharoy S."/>
            <person name="Sterck L."/>
            <person name="Viollet A."/>
            <person name="Wang B.B."/>
            <person name="Wang K."/>
            <person name="Wang M."/>
            <person name="Wang X."/>
            <person name="Warfsmann J."/>
            <person name="Weissenbach J."/>
            <person name="White D.D."/>
            <person name="White J.D."/>
            <person name="Wiley G.B."/>
            <person name="Wincker P."/>
            <person name="Xing Y."/>
            <person name="Yang L."/>
            <person name="Yao Z."/>
            <person name="Ying F."/>
            <person name="Zhai J."/>
            <person name="Zhou L."/>
            <person name="Zuber A."/>
            <person name="Denarie J."/>
            <person name="Dixon R.A."/>
            <person name="May G.D."/>
            <person name="Schwartz D.C."/>
            <person name="Rogers J."/>
            <person name="Quetier F."/>
            <person name="Town C.D."/>
            <person name="Roe B.A."/>
        </authorList>
    </citation>
    <scope>NUCLEOTIDE SEQUENCE [LARGE SCALE GENOMIC DNA]</scope>
    <source>
        <strain evidence="1">A17</strain>
        <strain evidence="2 3">cv. Jemalong A17</strain>
    </source>
</reference>
<organism evidence="1 3">
    <name type="scientific">Medicago truncatula</name>
    <name type="common">Barrel medic</name>
    <name type="synonym">Medicago tribuloides</name>
    <dbReference type="NCBI Taxonomy" id="3880"/>
    <lineage>
        <taxon>Eukaryota</taxon>
        <taxon>Viridiplantae</taxon>
        <taxon>Streptophyta</taxon>
        <taxon>Embryophyta</taxon>
        <taxon>Tracheophyta</taxon>
        <taxon>Spermatophyta</taxon>
        <taxon>Magnoliopsida</taxon>
        <taxon>eudicotyledons</taxon>
        <taxon>Gunneridae</taxon>
        <taxon>Pentapetalae</taxon>
        <taxon>rosids</taxon>
        <taxon>fabids</taxon>
        <taxon>Fabales</taxon>
        <taxon>Fabaceae</taxon>
        <taxon>Papilionoideae</taxon>
        <taxon>50 kb inversion clade</taxon>
        <taxon>NPAAA clade</taxon>
        <taxon>Hologalegina</taxon>
        <taxon>IRL clade</taxon>
        <taxon>Trifolieae</taxon>
        <taxon>Medicago</taxon>
    </lineage>
</organism>
<reference evidence="2" key="3">
    <citation type="submission" date="2015-04" db="UniProtKB">
        <authorList>
            <consortium name="EnsemblPlants"/>
        </authorList>
    </citation>
    <scope>IDENTIFICATION</scope>
    <source>
        <strain evidence="2">cv. Jemalong A17</strain>
    </source>
</reference>
<evidence type="ECO:0000313" key="1">
    <source>
        <dbReference type="EMBL" id="KEH23018.1"/>
    </source>
</evidence>
<reference evidence="1 3" key="2">
    <citation type="journal article" date="2014" name="BMC Genomics">
        <title>An improved genome release (version Mt4.0) for the model legume Medicago truncatula.</title>
        <authorList>
            <person name="Tang H."/>
            <person name="Krishnakumar V."/>
            <person name="Bidwell S."/>
            <person name="Rosen B."/>
            <person name="Chan A."/>
            <person name="Zhou S."/>
            <person name="Gentzbittel L."/>
            <person name="Childs K.L."/>
            <person name="Yandell M."/>
            <person name="Gundlach H."/>
            <person name="Mayer K.F."/>
            <person name="Schwartz D.C."/>
            <person name="Town C.D."/>
        </authorList>
    </citation>
    <scope>GENOME REANNOTATION</scope>
    <source>
        <strain evidence="1">A17</strain>
        <strain evidence="2 3">cv. Jemalong A17</strain>
    </source>
</reference>
<dbReference type="AlphaFoldDB" id="A0A072U1I9"/>
<dbReference type="Pfam" id="PF05056">
    <property type="entry name" value="DUF674"/>
    <property type="match status" value="1"/>
</dbReference>
<gene>
    <name evidence="1" type="ordered locus">MTR_7g063880</name>
</gene>
<dbReference type="HOGENOM" id="CLU_030757_1_1_1"/>
<keyword evidence="3" id="KW-1185">Reference proteome</keyword>
<dbReference type="Proteomes" id="UP000002051">
    <property type="component" value="Unassembled WGS sequence"/>
</dbReference>
<proteinExistence type="predicted"/>
<dbReference type="InterPro" id="IPR007750">
    <property type="entry name" value="DUF674"/>
</dbReference>
<accession>A0A072U1I9</accession>
<dbReference type="PANTHER" id="PTHR33103:SF43">
    <property type="entry name" value="DUF674 FAMILY PROTEIN"/>
    <property type="match status" value="1"/>
</dbReference>
<dbReference type="EnsemblPlants" id="KEH23018">
    <property type="protein sequence ID" value="KEH23018"/>
    <property type="gene ID" value="MTR_7g063880"/>
</dbReference>
<name>A0A072U1I9_MEDTR</name>
<dbReference type="PANTHER" id="PTHR33103">
    <property type="entry name" value="OS01G0153900 PROTEIN"/>
    <property type="match status" value="1"/>
</dbReference>
<dbReference type="EMBL" id="CM001223">
    <property type="protein sequence ID" value="KEH23018.1"/>
    <property type="molecule type" value="Genomic_DNA"/>
</dbReference>
<sequence length="471" mass="52955">MAATTTQTKEQVSLKLLVNKETNKVLFAEAGKDFVDVLFSFLTLPLGTIARLVEKESSVGPVTLGCLNSLYHCVEDLDEGCLGTKINKEMLLQPANSSEDYCSSLKLNIDDTEPTKYFLCTKFPSCVDRCLSISLDKFKCRCKNPLNRSVMMKHFRNGFVNSGATFIIKDDLTVMPNSMDVTNFSLLQNFGIKSASSVKEMNVSVTKEKVLNLLKCSLFSKTLLTDLFLRGNKDRKPSLERPRFFQITLKLVTRKSDNKFLYAQGEHDFADMLLNFLVCPLGGIVRLLGGSSLGSIDALHHSIAYLDICNFVSEKEKDMIVVPRLAYQYFLLSKEILPSRLNNYCCYYQPRKFDIEGIAHNQIFMTNERIYDWGDFCELYPESPKVSYQGYVKGPRIYVATDDLVISPLSPITLLDLLNRFKTSVGDLKEKVVTIGIKECLSILKAALTSTSALSNGLAHLLAEVKEKIRE</sequence>
<protein>
    <submittedName>
        <fullName evidence="1">DUF674 family protein</fullName>
    </submittedName>
</protein>
<evidence type="ECO:0000313" key="3">
    <source>
        <dbReference type="Proteomes" id="UP000002051"/>
    </source>
</evidence>
<evidence type="ECO:0000313" key="2">
    <source>
        <dbReference type="EnsemblPlants" id="KEH23018"/>
    </source>
</evidence>